<feature type="binding site" description="axial binding residue" evidence="1">
    <location>
        <position position="453"/>
    </location>
    <ligand>
        <name>heme</name>
        <dbReference type="ChEBI" id="CHEBI:30413"/>
    </ligand>
    <ligandPart>
        <name>Fe</name>
        <dbReference type="ChEBI" id="CHEBI:18248"/>
    </ligandPart>
</feature>
<protein>
    <submittedName>
        <fullName evidence="3">Isotrichodermin C-15 hydroxylase</fullName>
    </submittedName>
</protein>
<sequence length="511" mass="58154">MLEQLVFRDNFSILALVSVILLFPVAIAIRNIYFHPLSRYPGPKTWAAFRLRYCYSLWKGDLVLDIHEIHKKYGSFVRVAPNEISVAHNDGWEDIYCRRPGHLPFPKNPIWWGDLPGRAPSIVSAPTLKDHKRMRDLISFCFTPTALQAQEPTISLHINKMIEQLRERCLKTGSKTAIVNIVDWFSFVTFDIAGDLGFAESFHCLDGSTMHPWLAELFSYGKIGALVAALRHYMFFFRIFMRSIPKKTMEASQANYNWGVEKTHRRLNREVQREDWIKHILHNSDEENGQNLSIEELESNMYVMNFAGSDTCATVLSGTANYLIKTPHALEALVKEVRSTYSSPLKMTFTSLQQLPYLNAVVQEGLRLCPPNPSGLQHIVPEGGDTVLGNWLPAGTHVAVHQQSLYRSPRDFHEPDEFRPERWLASARDDSKSPYHNDSLDAVQSFGTGSWSCIGKSLGLAELRSVTAKLVWHFDISSAPGGRDVSWLSQKSYAMMEKQPLDVQLVYVRPE</sequence>
<name>A0A6A6X9K5_9PLEO</name>
<keyword evidence="2" id="KW-0812">Transmembrane</keyword>
<evidence type="ECO:0000313" key="4">
    <source>
        <dbReference type="Proteomes" id="UP000799757"/>
    </source>
</evidence>
<evidence type="ECO:0000256" key="1">
    <source>
        <dbReference type="PIRSR" id="PIRSR602401-1"/>
    </source>
</evidence>
<proteinExistence type="predicted"/>
<accession>A0A6A6X9K5</accession>
<dbReference type="GO" id="GO:0004497">
    <property type="term" value="F:monooxygenase activity"/>
    <property type="evidence" value="ECO:0007669"/>
    <property type="project" value="InterPro"/>
</dbReference>
<dbReference type="GO" id="GO:0020037">
    <property type="term" value="F:heme binding"/>
    <property type="evidence" value="ECO:0007669"/>
    <property type="project" value="InterPro"/>
</dbReference>
<keyword evidence="2" id="KW-0472">Membrane</keyword>
<dbReference type="Gene3D" id="1.10.630.10">
    <property type="entry name" value="Cytochrome P450"/>
    <property type="match status" value="1"/>
</dbReference>
<keyword evidence="1" id="KW-0349">Heme</keyword>
<dbReference type="Pfam" id="PF00067">
    <property type="entry name" value="p450"/>
    <property type="match status" value="1"/>
</dbReference>
<dbReference type="AlphaFoldDB" id="A0A6A6X9K5"/>
<dbReference type="GO" id="GO:0016705">
    <property type="term" value="F:oxidoreductase activity, acting on paired donors, with incorporation or reduction of molecular oxygen"/>
    <property type="evidence" value="ECO:0007669"/>
    <property type="project" value="InterPro"/>
</dbReference>
<keyword evidence="1" id="KW-0479">Metal-binding</keyword>
<dbReference type="PANTHER" id="PTHR24305:SF199">
    <property type="entry name" value="P450, PUTATIVE (EUROFUNG)-RELATED"/>
    <property type="match status" value="1"/>
</dbReference>
<dbReference type="CDD" id="cd11058">
    <property type="entry name" value="CYP60B-like"/>
    <property type="match status" value="1"/>
</dbReference>
<dbReference type="PANTHER" id="PTHR24305">
    <property type="entry name" value="CYTOCHROME P450"/>
    <property type="match status" value="1"/>
</dbReference>
<dbReference type="PRINTS" id="PR00385">
    <property type="entry name" value="P450"/>
</dbReference>
<dbReference type="PRINTS" id="PR00463">
    <property type="entry name" value="EP450I"/>
</dbReference>
<dbReference type="InterPro" id="IPR001128">
    <property type="entry name" value="Cyt_P450"/>
</dbReference>
<comment type="cofactor">
    <cofactor evidence="1">
        <name>heme</name>
        <dbReference type="ChEBI" id="CHEBI:30413"/>
    </cofactor>
</comment>
<keyword evidence="4" id="KW-1185">Reference proteome</keyword>
<dbReference type="SUPFAM" id="SSF48264">
    <property type="entry name" value="Cytochrome P450"/>
    <property type="match status" value="1"/>
</dbReference>
<keyword evidence="2" id="KW-1133">Transmembrane helix</keyword>
<dbReference type="GO" id="GO:0005506">
    <property type="term" value="F:iron ion binding"/>
    <property type="evidence" value="ECO:0007669"/>
    <property type="project" value="InterPro"/>
</dbReference>
<evidence type="ECO:0000313" key="3">
    <source>
        <dbReference type="EMBL" id="KAF2792941.1"/>
    </source>
</evidence>
<dbReference type="OrthoDB" id="1470350at2759"/>
<keyword evidence="1" id="KW-0408">Iron</keyword>
<dbReference type="InterPro" id="IPR002401">
    <property type="entry name" value="Cyt_P450_E_grp-I"/>
</dbReference>
<evidence type="ECO:0000256" key="2">
    <source>
        <dbReference type="SAM" id="Phobius"/>
    </source>
</evidence>
<dbReference type="InterPro" id="IPR050121">
    <property type="entry name" value="Cytochrome_P450_monoxygenase"/>
</dbReference>
<dbReference type="InterPro" id="IPR036396">
    <property type="entry name" value="Cyt_P450_sf"/>
</dbReference>
<dbReference type="EMBL" id="MU001948">
    <property type="protein sequence ID" value="KAF2792941.1"/>
    <property type="molecule type" value="Genomic_DNA"/>
</dbReference>
<feature type="transmembrane region" description="Helical" evidence="2">
    <location>
        <begin position="12"/>
        <end position="33"/>
    </location>
</feature>
<reference evidence="3" key="1">
    <citation type="journal article" date="2020" name="Stud. Mycol.">
        <title>101 Dothideomycetes genomes: a test case for predicting lifestyles and emergence of pathogens.</title>
        <authorList>
            <person name="Haridas S."/>
            <person name="Albert R."/>
            <person name="Binder M."/>
            <person name="Bloem J."/>
            <person name="Labutti K."/>
            <person name="Salamov A."/>
            <person name="Andreopoulos B."/>
            <person name="Baker S."/>
            <person name="Barry K."/>
            <person name="Bills G."/>
            <person name="Bluhm B."/>
            <person name="Cannon C."/>
            <person name="Castanera R."/>
            <person name="Culley D."/>
            <person name="Daum C."/>
            <person name="Ezra D."/>
            <person name="Gonzalez J."/>
            <person name="Henrissat B."/>
            <person name="Kuo A."/>
            <person name="Liang C."/>
            <person name="Lipzen A."/>
            <person name="Lutzoni F."/>
            <person name="Magnuson J."/>
            <person name="Mondo S."/>
            <person name="Nolan M."/>
            <person name="Ohm R."/>
            <person name="Pangilinan J."/>
            <person name="Park H.-J."/>
            <person name="Ramirez L."/>
            <person name="Alfaro M."/>
            <person name="Sun H."/>
            <person name="Tritt A."/>
            <person name="Yoshinaga Y."/>
            <person name="Zwiers L.-H."/>
            <person name="Turgeon B."/>
            <person name="Goodwin S."/>
            <person name="Spatafora J."/>
            <person name="Crous P."/>
            <person name="Grigoriev I."/>
        </authorList>
    </citation>
    <scope>NUCLEOTIDE SEQUENCE</scope>
    <source>
        <strain evidence="3">CBS 109.77</strain>
    </source>
</reference>
<dbReference type="Proteomes" id="UP000799757">
    <property type="component" value="Unassembled WGS sequence"/>
</dbReference>
<gene>
    <name evidence="3" type="ORF">K505DRAFT_306660</name>
</gene>
<organism evidence="3 4">
    <name type="scientific">Melanomma pulvis-pyrius CBS 109.77</name>
    <dbReference type="NCBI Taxonomy" id="1314802"/>
    <lineage>
        <taxon>Eukaryota</taxon>
        <taxon>Fungi</taxon>
        <taxon>Dikarya</taxon>
        <taxon>Ascomycota</taxon>
        <taxon>Pezizomycotina</taxon>
        <taxon>Dothideomycetes</taxon>
        <taxon>Pleosporomycetidae</taxon>
        <taxon>Pleosporales</taxon>
        <taxon>Melanommataceae</taxon>
        <taxon>Melanomma</taxon>
    </lineage>
</organism>